<evidence type="ECO:0000256" key="1">
    <source>
        <dbReference type="ARBA" id="ARBA00023026"/>
    </source>
</evidence>
<dbReference type="Gene3D" id="2.40.10.10">
    <property type="entry name" value="Trypsin-like serine proteases"/>
    <property type="match status" value="1"/>
</dbReference>
<protein>
    <recommendedName>
        <fullName evidence="3">Peptidase S1 domain-containing protein</fullName>
    </recommendedName>
</protein>
<proteinExistence type="predicted"/>
<dbReference type="EMBL" id="JALLAZ020001734">
    <property type="protein sequence ID" value="KAL3766178.1"/>
    <property type="molecule type" value="Genomic_DNA"/>
</dbReference>
<evidence type="ECO:0000313" key="4">
    <source>
        <dbReference type="EMBL" id="KAL3766178.1"/>
    </source>
</evidence>
<dbReference type="Pfam" id="PF00089">
    <property type="entry name" value="Trypsin"/>
    <property type="match status" value="1"/>
</dbReference>
<dbReference type="Proteomes" id="UP001530315">
    <property type="component" value="Unassembled WGS sequence"/>
</dbReference>
<reference evidence="4 5" key="1">
    <citation type="submission" date="2024-10" db="EMBL/GenBank/DDBJ databases">
        <title>Updated reference genomes for cyclostephanoid diatoms.</title>
        <authorList>
            <person name="Roberts W.R."/>
            <person name="Alverson A.J."/>
        </authorList>
    </citation>
    <scope>NUCLEOTIDE SEQUENCE [LARGE SCALE GENOMIC DNA]</scope>
    <source>
        <strain evidence="4 5">AJA276-08</strain>
    </source>
</reference>
<dbReference type="PANTHER" id="PTHR24260">
    <property type="match status" value="1"/>
</dbReference>
<dbReference type="PROSITE" id="PS50240">
    <property type="entry name" value="TRYPSIN_DOM"/>
    <property type="match status" value="1"/>
</dbReference>
<dbReference type="PANTHER" id="PTHR24260:SF136">
    <property type="entry name" value="GH08193P-RELATED"/>
    <property type="match status" value="1"/>
</dbReference>
<dbReference type="InterPro" id="IPR043504">
    <property type="entry name" value="Peptidase_S1_PA_chymotrypsin"/>
</dbReference>
<dbReference type="SMART" id="SM00020">
    <property type="entry name" value="Tryp_SPc"/>
    <property type="match status" value="1"/>
</dbReference>
<keyword evidence="5" id="KW-1185">Reference proteome</keyword>
<accession>A0ABD3MTA4</accession>
<evidence type="ECO:0000259" key="3">
    <source>
        <dbReference type="PROSITE" id="PS50240"/>
    </source>
</evidence>
<keyword evidence="1" id="KW-0843">Virulence</keyword>
<dbReference type="SUPFAM" id="SSF50494">
    <property type="entry name" value="Trypsin-like serine proteases"/>
    <property type="match status" value="1"/>
</dbReference>
<dbReference type="InterPro" id="IPR009003">
    <property type="entry name" value="Peptidase_S1_PA"/>
</dbReference>
<comment type="caution">
    <text evidence="4">The sequence shown here is derived from an EMBL/GenBank/DDBJ whole genome shotgun (WGS) entry which is preliminary data.</text>
</comment>
<evidence type="ECO:0000313" key="5">
    <source>
        <dbReference type="Proteomes" id="UP001530315"/>
    </source>
</evidence>
<dbReference type="InterPro" id="IPR001254">
    <property type="entry name" value="Trypsin_dom"/>
</dbReference>
<dbReference type="AlphaFoldDB" id="A0ABD3MTA4"/>
<organism evidence="4 5">
    <name type="scientific">Stephanodiscus triporus</name>
    <dbReference type="NCBI Taxonomy" id="2934178"/>
    <lineage>
        <taxon>Eukaryota</taxon>
        <taxon>Sar</taxon>
        <taxon>Stramenopiles</taxon>
        <taxon>Ochrophyta</taxon>
        <taxon>Bacillariophyta</taxon>
        <taxon>Coscinodiscophyceae</taxon>
        <taxon>Thalassiosirophycidae</taxon>
        <taxon>Stephanodiscales</taxon>
        <taxon>Stephanodiscaceae</taxon>
        <taxon>Stephanodiscus</taxon>
    </lineage>
</organism>
<feature type="domain" description="Peptidase S1" evidence="3">
    <location>
        <begin position="1"/>
        <end position="260"/>
    </location>
</feature>
<sequence length="303" mass="32203">MSSTSLLSSLDCFTVDVEEGDPNFGDFEPSSEIQFNKYSVNDKEDDGVITVKLCQTEGRFGCEDDLAYVVRHPDYDGNTNENDVALIILPEDLPGDIEQRIANLPNVALNCDPNVPVVGQVLEAFGWGSTCEPSGTAAPIPAPGEPTAAPTPSAFIECPEGEGPDEIQTGTLKYLTNHQCNILRGKDRYTDDMLCARTDSTNGVAVGSGDSGGPCVDENNVQVGVVSFGSAGPGRVTKPNRPDGFARVSFFCDWIRNAVCADVPNDQVFCQEIGQPTTQPTSQPTSSRASKSGKSTKQAKAAN</sequence>
<gene>
    <name evidence="4" type="ORF">ACHAW5_008411</name>
</gene>
<name>A0ABD3MTA4_9STRA</name>
<evidence type="ECO:0000256" key="2">
    <source>
        <dbReference type="SAM" id="MobiDB-lite"/>
    </source>
</evidence>
<feature type="compositionally biased region" description="Low complexity" evidence="2">
    <location>
        <begin position="275"/>
        <end position="287"/>
    </location>
</feature>
<dbReference type="InterPro" id="IPR051333">
    <property type="entry name" value="CLIP_Serine_Protease"/>
</dbReference>
<feature type="compositionally biased region" description="Polar residues" evidence="2">
    <location>
        <begin position="288"/>
        <end position="303"/>
    </location>
</feature>
<feature type="region of interest" description="Disordered" evidence="2">
    <location>
        <begin position="274"/>
        <end position="303"/>
    </location>
</feature>